<comment type="caution">
    <text evidence="3">The sequence shown here is derived from an EMBL/GenBank/DDBJ whole genome shotgun (WGS) entry which is preliminary data.</text>
</comment>
<reference evidence="3 4" key="1">
    <citation type="submission" date="2024-01" db="EMBL/GenBank/DDBJ databases">
        <title>A telomere-to-telomere, gap-free genome of sweet tea (Lithocarpus litseifolius).</title>
        <authorList>
            <person name="Zhou J."/>
        </authorList>
    </citation>
    <scope>NUCLEOTIDE SEQUENCE [LARGE SCALE GENOMIC DNA]</scope>
    <source>
        <strain evidence="3">Zhou-2022a</strain>
        <tissue evidence="3">Leaf</tissue>
    </source>
</reference>
<dbReference type="PANTHER" id="PTHR31286">
    <property type="entry name" value="GLYCINE-RICH CELL WALL STRUCTURAL PROTEIN 1.8-LIKE"/>
    <property type="match status" value="1"/>
</dbReference>
<dbReference type="Pfam" id="PF14392">
    <property type="entry name" value="zf-CCHC_4"/>
    <property type="match status" value="1"/>
</dbReference>
<protein>
    <recommendedName>
        <fullName evidence="5">CCHC-type domain-containing protein</fullName>
    </recommendedName>
</protein>
<dbReference type="PANTHER" id="PTHR31286:SF167">
    <property type="entry name" value="OS09G0268800 PROTEIN"/>
    <property type="match status" value="1"/>
</dbReference>
<evidence type="ECO:0000313" key="3">
    <source>
        <dbReference type="EMBL" id="KAL0012144.1"/>
    </source>
</evidence>
<sequence>MDKVTKMWGNLSLTEREVVEHDFKDTNVIKKAAIVARFFMKRRVNLEVVASTLMSAWKTELSFEVCDLGENKAIFLFKEETDMVRVLSNSLWSFDKYLLAVHKLEKKEQIQNISFDKASFWVQIHDLPARRMTREVGERIGRTLGEVKEVDVPTTDNLLGKYIRVHVRIDITQALGRGRLINFGGSTPVWVAFKYERLPIFCYWCGKLNHDDKDCGMWLRSKGSLQAHDQQYGSWLRASPEKLQCPRESSTTMAMDGDSEEAGLKRKLVVPLGEMDLNMAQGKKVKTNFDEIILKNSWDWQRLLCNLAGSNECHELELPRA</sequence>
<name>A0AAW2DRN2_9ROSI</name>
<dbReference type="EMBL" id="JAZDWU010000002">
    <property type="protein sequence ID" value="KAL0012144.1"/>
    <property type="molecule type" value="Genomic_DNA"/>
</dbReference>
<evidence type="ECO:0008006" key="5">
    <source>
        <dbReference type="Google" id="ProtNLM"/>
    </source>
</evidence>
<dbReference type="InterPro" id="IPR025836">
    <property type="entry name" value="Zn_knuckle_CX2CX4HX4C"/>
</dbReference>
<dbReference type="Proteomes" id="UP001459277">
    <property type="component" value="Unassembled WGS sequence"/>
</dbReference>
<evidence type="ECO:0000259" key="2">
    <source>
        <dbReference type="Pfam" id="PF14392"/>
    </source>
</evidence>
<proteinExistence type="predicted"/>
<gene>
    <name evidence="3" type="ORF">SO802_007252</name>
</gene>
<accession>A0AAW2DRN2</accession>
<dbReference type="AlphaFoldDB" id="A0AAW2DRN2"/>
<organism evidence="3 4">
    <name type="scientific">Lithocarpus litseifolius</name>
    <dbReference type="NCBI Taxonomy" id="425828"/>
    <lineage>
        <taxon>Eukaryota</taxon>
        <taxon>Viridiplantae</taxon>
        <taxon>Streptophyta</taxon>
        <taxon>Embryophyta</taxon>
        <taxon>Tracheophyta</taxon>
        <taxon>Spermatophyta</taxon>
        <taxon>Magnoliopsida</taxon>
        <taxon>eudicotyledons</taxon>
        <taxon>Gunneridae</taxon>
        <taxon>Pentapetalae</taxon>
        <taxon>rosids</taxon>
        <taxon>fabids</taxon>
        <taxon>Fagales</taxon>
        <taxon>Fagaceae</taxon>
        <taxon>Lithocarpus</taxon>
    </lineage>
</organism>
<dbReference type="InterPro" id="IPR025558">
    <property type="entry name" value="DUF4283"/>
</dbReference>
<feature type="domain" description="DUF4283" evidence="1">
    <location>
        <begin position="31"/>
        <end position="109"/>
    </location>
</feature>
<keyword evidence="4" id="KW-1185">Reference proteome</keyword>
<dbReference type="Pfam" id="PF14111">
    <property type="entry name" value="DUF4283"/>
    <property type="match status" value="1"/>
</dbReference>
<dbReference type="InterPro" id="IPR040256">
    <property type="entry name" value="At4g02000-like"/>
</dbReference>
<feature type="domain" description="Zinc knuckle CX2CX4HX4C" evidence="2">
    <location>
        <begin position="169"/>
        <end position="215"/>
    </location>
</feature>
<evidence type="ECO:0000313" key="4">
    <source>
        <dbReference type="Proteomes" id="UP001459277"/>
    </source>
</evidence>
<evidence type="ECO:0000259" key="1">
    <source>
        <dbReference type="Pfam" id="PF14111"/>
    </source>
</evidence>